<sequence>MNAPAYSTAMMSPAELQAFEQPLMAMANLSKGDLRKLFYALFSFLNRRTDFYCIHDKSDGPNMGFVEGQAEKILLASFRQFPLRKVGKKPRGVVGAPPVSKKSTTTRNEAAVKQSTGKPAGESSTLSSSNTKSIDQDVRVDAPPAPEQKGPEKGPEKVDSGSSVRLTEDGKQIPVGNGGSTNRYVWVQTLEEVTVHVPLPEGTRGKDLDVKISAGKLSVKSKQGTKKSFEPIEGTLYAKVRPSESTWTLETTTHSSQQVTTLQLILEKVQKTWWSIILNGDTPQIDTSLVDSTRYIDTYNNETQAEIRRILFDQRQERLGLPTSAQILDKEMEVPPLPNSEDGGSKNLPSGVEFIDQETLQRASIGEK</sequence>
<dbReference type="CDD" id="cd06467">
    <property type="entry name" value="p23_NUDC_like"/>
    <property type="match status" value="1"/>
</dbReference>
<feature type="compositionally biased region" description="Low complexity" evidence="2">
    <location>
        <begin position="123"/>
        <end position="133"/>
    </location>
</feature>
<feature type="region of interest" description="Disordered" evidence="2">
    <location>
        <begin position="325"/>
        <end position="368"/>
    </location>
</feature>
<dbReference type="EMBL" id="AGNL01004720">
    <property type="protein sequence ID" value="EJK73183.1"/>
    <property type="molecule type" value="Genomic_DNA"/>
</dbReference>
<evidence type="ECO:0000256" key="2">
    <source>
        <dbReference type="SAM" id="MobiDB-lite"/>
    </source>
</evidence>
<reference evidence="4 5" key="1">
    <citation type="journal article" date="2012" name="Genome Biol.">
        <title>Genome and low-iron response of an oceanic diatom adapted to chronic iron limitation.</title>
        <authorList>
            <person name="Lommer M."/>
            <person name="Specht M."/>
            <person name="Roy A.S."/>
            <person name="Kraemer L."/>
            <person name="Andreson R."/>
            <person name="Gutowska M.A."/>
            <person name="Wolf J."/>
            <person name="Bergner S.V."/>
            <person name="Schilhabel M.B."/>
            <person name="Klostermeier U.C."/>
            <person name="Beiko R.G."/>
            <person name="Rosenstiel P."/>
            <person name="Hippler M."/>
            <person name="Laroche J."/>
        </authorList>
    </citation>
    <scope>NUCLEOTIDE SEQUENCE [LARGE SCALE GENOMIC DNA]</scope>
    <source>
        <strain evidence="4 5">CCMP1005</strain>
    </source>
</reference>
<evidence type="ECO:0000313" key="5">
    <source>
        <dbReference type="Proteomes" id="UP000266841"/>
    </source>
</evidence>
<gene>
    <name evidence="4" type="ORF">THAOC_05204</name>
</gene>
<dbReference type="PANTHER" id="PTHR12356:SF17">
    <property type="entry name" value="CS DOMAIN-CONTAINING PROTEIN"/>
    <property type="match status" value="1"/>
</dbReference>
<evidence type="ECO:0000313" key="4">
    <source>
        <dbReference type="EMBL" id="EJK73183.1"/>
    </source>
</evidence>
<dbReference type="GO" id="GO:0051082">
    <property type="term" value="F:unfolded protein binding"/>
    <property type="evidence" value="ECO:0007669"/>
    <property type="project" value="TreeGrafter"/>
</dbReference>
<organism evidence="4 5">
    <name type="scientific">Thalassiosira oceanica</name>
    <name type="common">Marine diatom</name>
    <dbReference type="NCBI Taxonomy" id="159749"/>
    <lineage>
        <taxon>Eukaryota</taxon>
        <taxon>Sar</taxon>
        <taxon>Stramenopiles</taxon>
        <taxon>Ochrophyta</taxon>
        <taxon>Bacillariophyta</taxon>
        <taxon>Coscinodiscophyceae</taxon>
        <taxon>Thalassiosirophycidae</taxon>
        <taxon>Thalassiosirales</taxon>
        <taxon>Thalassiosiraceae</taxon>
        <taxon>Thalassiosira</taxon>
    </lineage>
</organism>
<dbReference type="OrthoDB" id="416217at2759"/>
<feature type="compositionally biased region" description="Basic and acidic residues" evidence="2">
    <location>
        <begin position="149"/>
        <end position="159"/>
    </location>
</feature>
<dbReference type="Proteomes" id="UP000266841">
    <property type="component" value="Unassembled WGS sequence"/>
</dbReference>
<evidence type="ECO:0000259" key="3">
    <source>
        <dbReference type="PROSITE" id="PS51203"/>
    </source>
</evidence>
<dbReference type="InterPro" id="IPR008978">
    <property type="entry name" value="HSP20-like_chaperone"/>
</dbReference>
<keyword evidence="1" id="KW-0597">Phosphoprotein</keyword>
<feature type="domain" description="CS" evidence="3">
    <location>
        <begin position="179"/>
        <end position="278"/>
    </location>
</feature>
<dbReference type="SUPFAM" id="SSF49764">
    <property type="entry name" value="HSP20-like chaperones"/>
    <property type="match status" value="1"/>
</dbReference>
<dbReference type="eggNOG" id="KOG2265">
    <property type="taxonomic scope" value="Eukaryota"/>
</dbReference>
<dbReference type="InterPro" id="IPR007052">
    <property type="entry name" value="CS_dom"/>
</dbReference>
<dbReference type="InterPro" id="IPR025934">
    <property type="entry name" value="NudC_N_dom"/>
</dbReference>
<feature type="region of interest" description="Disordered" evidence="2">
    <location>
        <begin position="87"/>
        <end position="180"/>
    </location>
</feature>
<dbReference type="OMA" id="PMKAEEM"/>
<dbReference type="Pfam" id="PF04969">
    <property type="entry name" value="CS"/>
    <property type="match status" value="1"/>
</dbReference>
<name>K0T3G8_THAOC</name>
<dbReference type="AlphaFoldDB" id="K0T3G8"/>
<comment type="caution">
    <text evidence="4">The sequence shown here is derived from an EMBL/GenBank/DDBJ whole genome shotgun (WGS) entry which is preliminary data.</text>
</comment>
<dbReference type="Gene3D" id="2.60.40.790">
    <property type="match status" value="1"/>
</dbReference>
<dbReference type="GO" id="GO:0005737">
    <property type="term" value="C:cytoplasm"/>
    <property type="evidence" value="ECO:0007669"/>
    <property type="project" value="TreeGrafter"/>
</dbReference>
<evidence type="ECO:0000256" key="1">
    <source>
        <dbReference type="ARBA" id="ARBA00022553"/>
    </source>
</evidence>
<feature type="compositionally biased region" description="Polar residues" evidence="2">
    <location>
        <begin position="101"/>
        <end position="117"/>
    </location>
</feature>
<keyword evidence="5" id="KW-1185">Reference proteome</keyword>
<dbReference type="InterPro" id="IPR037898">
    <property type="entry name" value="NudC_fam"/>
</dbReference>
<accession>K0T3G8</accession>
<dbReference type="GO" id="GO:0006457">
    <property type="term" value="P:protein folding"/>
    <property type="evidence" value="ECO:0007669"/>
    <property type="project" value="TreeGrafter"/>
</dbReference>
<dbReference type="PANTHER" id="PTHR12356">
    <property type="entry name" value="NUCLEAR MOVEMENT PROTEIN NUDC"/>
    <property type="match status" value="1"/>
</dbReference>
<proteinExistence type="predicted"/>
<dbReference type="PROSITE" id="PS51203">
    <property type="entry name" value="CS"/>
    <property type="match status" value="1"/>
</dbReference>
<dbReference type="Pfam" id="PF14050">
    <property type="entry name" value="Nudc_N"/>
    <property type="match status" value="1"/>
</dbReference>
<protein>
    <recommendedName>
        <fullName evidence="3">CS domain-containing protein</fullName>
    </recommendedName>
</protein>